<feature type="compositionally biased region" description="Basic and acidic residues" evidence="2">
    <location>
        <begin position="406"/>
        <end position="429"/>
    </location>
</feature>
<proteinExistence type="predicted"/>
<evidence type="ECO:0008006" key="5">
    <source>
        <dbReference type="Google" id="ProtNLM"/>
    </source>
</evidence>
<feature type="compositionally biased region" description="Basic and acidic residues" evidence="2">
    <location>
        <begin position="674"/>
        <end position="709"/>
    </location>
</feature>
<feature type="coiled-coil region" evidence="1">
    <location>
        <begin position="348"/>
        <end position="375"/>
    </location>
</feature>
<evidence type="ECO:0000313" key="3">
    <source>
        <dbReference type="EMBL" id="RKP21233.1"/>
    </source>
</evidence>
<protein>
    <recommendedName>
        <fullName evidence="5">LisH domain-containing protein</fullName>
    </recommendedName>
</protein>
<keyword evidence="1" id="KW-0175">Coiled coil</keyword>
<evidence type="ECO:0000256" key="2">
    <source>
        <dbReference type="SAM" id="MobiDB-lite"/>
    </source>
</evidence>
<evidence type="ECO:0000256" key="1">
    <source>
        <dbReference type="SAM" id="Coils"/>
    </source>
</evidence>
<feature type="region of interest" description="Disordered" evidence="2">
    <location>
        <begin position="636"/>
        <end position="795"/>
    </location>
</feature>
<reference evidence="4" key="1">
    <citation type="journal article" date="2018" name="Nat. Microbiol.">
        <title>Leveraging single-cell genomics to expand the fungal tree of life.</title>
        <authorList>
            <person name="Ahrendt S.R."/>
            <person name="Quandt C.A."/>
            <person name="Ciobanu D."/>
            <person name="Clum A."/>
            <person name="Salamov A."/>
            <person name="Andreopoulos B."/>
            <person name="Cheng J.F."/>
            <person name="Woyke T."/>
            <person name="Pelin A."/>
            <person name="Henrissat B."/>
            <person name="Reynolds N.K."/>
            <person name="Benny G.L."/>
            <person name="Smith M.E."/>
            <person name="James T.Y."/>
            <person name="Grigoriev I.V."/>
        </authorList>
    </citation>
    <scope>NUCLEOTIDE SEQUENCE [LARGE SCALE GENOMIC DNA]</scope>
    <source>
        <strain evidence="4">CSF55</strain>
    </source>
</reference>
<gene>
    <name evidence="3" type="ORF">ROZALSC1DRAFT_27355</name>
</gene>
<dbReference type="Proteomes" id="UP000281549">
    <property type="component" value="Unassembled WGS sequence"/>
</dbReference>
<evidence type="ECO:0000313" key="4">
    <source>
        <dbReference type="Proteomes" id="UP000281549"/>
    </source>
</evidence>
<feature type="compositionally biased region" description="Basic and acidic residues" evidence="2">
    <location>
        <begin position="718"/>
        <end position="743"/>
    </location>
</feature>
<feature type="coiled-coil region" evidence="1">
    <location>
        <begin position="152"/>
        <end position="310"/>
    </location>
</feature>
<accession>A0A4P9YNC7</accession>
<organism evidence="3 4">
    <name type="scientific">Rozella allomycis (strain CSF55)</name>
    <dbReference type="NCBI Taxonomy" id="988480"/>
    <lineage>
        <taxon>Eukaryota</taxon>
        <taxon>Fungi</taxon>
        <taxon>Fungi incertae sedis</taxon>
        <taxon>Cryptomycota</taxon>
        <taxon>Cryptomycota incertae sedis</taxon>
        <taxon>Rozella</taxon>
    </lineage>
</organism>
<sequence length="861" mass="102961">MSLNETKREGIDSLDKFCLYVIADYLKKMNYVLTLSVLMPEVPMVLEGEDLIRMGNKFYGIELREKNLLRSIIVNMDARSNGSSVMEMEKWKVEKELEIQEYYRKLNEKQVQIYKEGELMMIKRDYENEKMKLRFEMEANMKNREEELAFKMNNLIKREEELKKKEETLNEISLKCEGLERSIKEKEENMKKEKEEQVMKYKLLLEKELEQRSGHLMKQVEEISNIRNNLSIIIQKQVEKELEKEKIKLEEEMLEKLNLARRDLRREFENQPRVARENEDDLRQNENALRQELEGRIRREFEEKFQLELQEVKRSFLESKKPPKGENGKWKRECQQMIIKLEVQLNRNKDLTIKNQDLIVENKELRRELADVRLILHNKVMREEGKENRAREEVKIVNEEMLGSRQEQRKEGRRQERNLQNNKDCKEPSLESNENIDLIIKEIEKKKRIKKTESEAISFDIHSSVFDQEEIKVREMQNMRKRGEFFAKEEEAKIKESLESVREREKGENETKRFNYSPKQLKREADFKDGNEAKSANIKVENVVESKVFRVEDSVNEGLLSDKREEINYRNDEPLEKPKEEQQVRVEFDRKVEVDCHHDETNEFKIKKYEQFEFKADLKEQKIECEKMDVKDDVNKNEKHDLKYFEHEQSDELEYRKDDEIEKDEIESNVQMESDLRELESVKVELKNEKSEKSEMHEMKYESENKWESEFEDESEIKEEIESEMKESRRSEKGSRRSEKESEGSVSVSIHESDKSNKSDIQQSNESDIRHGNKSNKNETQNIVPVPSMARDESYPTISEAISYLESKEESIVATLESVTLKSAVEAPIEKDLEFQKILEANRKEYVDDFESESSVNTQYR</sequence>
<feature type="compositionally biased region" description="Basic and acidic residues" evidence="2">
    <location>
        <begin position="636"/>
        <end position="660"/>
    </location>
</feature>
<name>A0A4P9YNC7_ROZAC</name>
<dbReference type="AlphaFoldDB" id="A0A4P9YNC7"/>
<dbReference type="EMBL" id="ML004975">
    <property type="protein sequence ID" value="RKP21233.1"/>
    <property type="molecule type" value="Genomic_DNA"/>
</dbReference>
<feature type="region of interest" description="Disordered" evidence="2">
    <location>
        <begin position="401"/>
        <end position="429"/>
    </location>
</feature>